<gene>
    <name evidence="9" type="ORF">SAMN02745217_00504</name>
</gene>
<feature type="transmembrane region" description="Helical" evidence="8">
    <location>
        <begin position="237"/>
        <end position="258"/>
    </location>
</feature>
<proteinExistence type="inferred from homology"/>
<sequence length="319" mass="34869">MYNKYRTIMNGQKEADKMQQLINLQFTMFSMIAAGVILKKIGIIGEEGQKNLTDLVIYLILPCNIIKSFMVEFSTNILVTFAGVLIISVLIQIGCTILGHVLYNRIELPKKKCLQYGTICSNAGFLGNPVAEGVFGTMGLTLASIYLIPQRIVMWSAGISVFTESPDKKTLVKKVLTHPCIIACIAGILLMVSQYKLPGFLVSSIQTLSNCNTALSMMVIGMILADINIKQMLDWKVCYYTVIRLILIPLVIYIPCRILNLDPLVTGVCVLLAAMPAGATTSILASKYNGDAAFATNLVIFSTLVSLITTPVWSAILLV</sequence>
<comment type="subcellular location">
    <subcellularLocation>
        <location evidence="1">Cell membrane</location>
        <topology evidence="1">Multi-pass membrane protein</topology>
    </subcellularLocation>
</comment>
<dbReference type="GO" id="GO:0055085">
    <property type="term" value="P:transmembrane transport"/>
    <property type="evidence" value="ECO:0007669"/>
    <property type="project" value="InterPro"/>
</dbReference>
<feature type="transmembrane region" description="Helical" evidence="8">
    <location>
        <begin position="21"/>
        <end position="38"/>
    </location>
</feature>
<dbReference type="Pfam" id="PF03547">
    <property type="entry name" value="Mem_trans"/>
    <property type="match status" value="2"/>
</dbReference>
<evidence type="ECO:0000256" key="3">
    <source>
        <dbReference type="ARBA" id="ARBA00022448"/>
    </source>
</evidence>
<comment type="similarity">
    <text evidence="2">Belongs to the auxin efflux carrier (TC 2.A.69) family.</text>
</comment>
<dbReference type="Gene3D" id="1.20.1530.20">
    <property type="match status" value="1"/>
</dbReference>
<evidence type="ECO:0008006" key="11">
    <source>
        <dbReference type="Google" id="ProtNLM"/>
    </source>
</evidence>
<evidence type="ECO:0000256" key="1">
    <source>
        <dbReference type="ARBA" id="ARBA00004651"/>
    </source>
</evidence>
<evidence type="ECO:0000256" key="2">
    <source>
        <dbReference type="ARBA" id="ARBA00010145"/>
    </source>
</evidence>
<dbReference type="Proteomes" id="UP000184612">
    <property type="component" value="Unassembled WGS sequence"/>
</dbReference>
<keyword evidence="3" id="KW-0813">Transport</keyword>
<keyword evidence="7 8" id="KW-0472">Membrane</keyword>
<dbReference type="PANTHER" id="PTHR36838">
    <property type="entry name" value="AUXIN EFFLUX CARRIER FAMILY PROTEIN"/>
    <property type="match status" value="1"/>
</dbReference>
<evidence type="ECO:0000256" key="7">
    <source>
        <dbReference type="ARBA" id="ARBA00023136"/>
    </source>
</evidence>
<name>A0A1M7XYS6_9FIRM</name>
<dbReference type="PANTHER" id="PTHR36838:SF1">
    <property type="entry name" value="SLR1864 PROTEIN"/>
    <property type="match status" value="1"/>
</dbReference>
<dbReference type="InterPro" id="IPR004776">
    <property type="entry name" value="Mem_transp_PIN-like"/>
</dbReference>
<evidence type="ECO:0000256" key="5">
    <source>
        <dbReference type="ARBA" id="ARBA00022692"/>
    </source>
</evidence>
<keyword evidence="6 8" id="KW-1133">Transmembrane helix</keyword>
<accession>A0A1M7XYS6</accession>
<protein>
    <recommendedName>
        <fullName evidence="11">AEC family transporter</fullName>
    </recommendedName>
</protein>
<dbReference type="AlphaFoldDB" id="A0A1M7XYS6"/>
<evidence type="ECO:0000313" key="10">
    <source>
        <dbReference type="Proteomes" id="UP000184612"/>
    </source>
</evidence>
<feature type="transmembrane region" description="Helical" evidence="8">
    <location>
        <begin position="264"/>
        <end position="286"/>
    </location>
</feature>
<feature type="transmembrane region" description="Helical" evidence="8">
    <location>
        <begin position="77"/>
        <end position="103"/>
    </location>
</feature>
<feature type="transmembrane region" description="Helical" evidence="8">
    <location>
        <begin position="298"/>
        <end position="318"/>
    </location>
</feature>
<evidence type="ECO:0000256" key="6">
    <source>
        <dbReference type="ARBA" id="ARBA00022989"/>
    </source>
</evidence>
<dbReference type="InterPro" id="IPR038770">
    <property type="entry name" value="Na+/solute_symporter_sf"/>
</dbReference>
<dbReference type="STRING" id="1121345.SAMN02745217_00504"/>
<evidence type="ECO:0000256" key="4">
    <source>
        <dbReference type="ARBA" id="ARBA00022475"/>
    </source>
</evidence>
<evidence type="ECO:0000313" key="9">
    <source>
        <dbReference type="EMBL" id="SHO44237.1"/>
    </source>
</evidence>
<keyword evidence="4" id="KW-1003">Cell membrane</keyword>
<evidence type="ECO:0000256" key="8">
    <source>
        <dbReference type="SAM" id="Phobius"/>
    </source>
</evidence>
<feature type="transmembrane region" description="Helical" evidence="8">
    <location>
        <begin position="175"/>
        <end position="195"/>
    </location>
</feature>
<dbReference type="EMBL" id="FRFD01000003">
    <property type="protein sequence ID" value="SHO44237.1"/>
    <property type="molecule type" value="Genomic_DNA"/>
</dbReference>
<feature type="transmembrane region" description="Helical" evidence="8">
    <location>
        <begin position="207"/>
        <end position="225"/>
    </location>
</feature>
<organism evidence="9 10">
    <name type="scientific">Anaerocolumna xylanovorans DSM 12503</name>
    <dbReference type="NCBI Taxonomy" id="1121345"/>
    <lineage>
        <taxon>Bacteria</taxon>
        <taxon>Bacillati</taxon>
        <taxon>Bacillota</taxon>
        <taxon>Clostridia</taxon>
        <taxon>Lachnospirales</taxon>
        <taxon>Lachnospiraceae</taxon>
        <taxon>Anaerocolumna</taxon>
    </lineage>
</organism>
<keyword evidence="5 8" id="KW-0812">Transmembrane</keyword>
<keyword evidence="10" id="KW-1185">Reference proteome</keyword>
<reference evidence="9 10" key="1">
    <citation type="submission" date="2016-12" db="EMBL/GenBank/DDBJ databases">
        <authorList>
            <person name="Song W.-J."/>
            <person name="Kurnit D.M."/>
        </authorList>
    </citation>
    <scope>NUCLEOTIDE SEQUENCE [LARGE SCALE GENOMIC DNA]</scope>
    <source>
        <strain evidence="9 10">DSM 12503</strain>
    </source>
</reference>
<dbReference type="GO" id="GO:0005886">
    <property type="term" value="C:plasma membrane"/>
    <property type="evidence" value="ECO:0007669"/>
    <property type="project" value="UniProtKB-SubCell"/>
</dbReference>